<dbReference type="PATRIC" id="fig|1502723.3.peg.324"/>
<dbReference type="PROSITE" id="PS50893">
    <property type="entry name" value="ABC_TRANSPORTER_2"/>
    <property type="match status" value="1"/>
</dbReference>
<name>A0A0D8BMB5_9ACTN</name>
<dbReference type="GO" id="GO:0005524">
    <property type="term" value="F:ATP binding"/>
    <property type="evidence" value="ECO:0007669"/>
    <property type="project" value="UniProtKB-KW"/>
</dbReference>
<dbReference type="SUPFAM" id="SSF52540">
    <property type="entry name" value="P-loop containing nucleoside triphosphate hydrolases"/>
    <property type="match status" value="1"/>
</dbReference>
<evidence type="ECO:0000256" key="2">
    <source>
        <dbReference type="ARBA" id="ARBA00022840"/>
    </source>
</evidence>
<sequence>MLRLDDIDLIYNAGRVDEVVALRSLSVTFERGQFVTVVGTNGAGKSSLIQTISGAARPTRGRVHLDGRDVTRLPDHRRAGWIARVFDDPRAGTAPELSIEDNLALAMARGRRRGLRFAVTARRRAVMREHVAGLGLGLENRLADRVGLLSAGQRQSLTMVMAALSAPSVLLLDEHLAALDPGTTATVLALTTELVRELGATTVMVTHNMDHALALGDRLLVMSRGRVIADYDGTEKSEMTVGGLIDRITGAGDALSDRSALIEKVAS</sequence>
<dbReference type="OrthoDB" id="9776369at2"/>
<dbReference type="GO" id="GO:0016887">
    <property type="term" value="F:ATP hydrolysis activity"/>
    <property type="evidence" value="ECO:0007669"/>
    <property type="project" value="InterPro"/>
</dbReference>
<keyword evidence="1" id="KW-0547">Nucleotide-binding</keyword>
<organism evidence="4 5">
    <name type="scientific">Frankia torreyi</name>
    <dbReference type="NCBI Taxonomy" id="1856"/>
    <lineage>
        <taxon>Bacteria</taxon>
        <taxon>Bacillati</taxon>
        <taxon>Actinomycetota</taxon>
        <taxon>Actinomycetes</taxon>
        <taxon>Frankiales</taxon>
        <taxon>Frankiaceae</taxon>
        <taxon>Frankia</taxon>
    </lineage>
</organism>
<dbReference type="InterPro" id="IPR015854">
    <property type="entry name" value="ABC_transpr_LolD-like"/>
</dbReference>
<dbReference type="GO" id="GO:0005886">
    <property type="term" value="C:plasma membrane"/>
    <property type="evidence" value="ECO:0007669"/>
    <property type="project" value="TreeGrafter"/>
</dbReference>
<dbReference type="Gene3D" id="3.40.50.300">
    <property type="entry name" value="P-loop containing nucleotide triphosphate hydrolases"/>
    <property type="match status" value="1"/>
</dbReference>
<dbReference type="InterPro" id="IPR003439">
    <property type="entry name" value="ABC_transporter-like_ATP-bd"/>
</dbReference>
<dbReference type="AlphaFoldDB" id="A0A0D8BMB5"/>
<reference evidence="4 5" key="2">
    <citation type="journal article" date="2016" name="Genome Announc.">
        <title>Permanent Draft Genome Sequences for Two Variants of Frankia sp. Strain CpI1, the First Frankia Strain Isolated from Root Nodules of Comptonia peregrina.</title>
        <authorList>
            <person name="Oshone R."/>
            <person name="Hurst S.G.IV."/>
            <person name="Abebe-Akele F."/>
            <person name="Simpson S."/>
            <person name="Morris K."/>
            <person name="Thomas W.K."/>
            <person name="Tisa L.S."/>
        </authorList>
    </citation>
    <scope>NUCLEOTIDE SEQUENCE [LARGE SCALE GENOMIC DNA]</scope>
    <source>
        <strain evidence="5">CpI1-S</strain>
    </source>
</reference>
<dbReference type="Pfam" id="PF00005">
    <property type="entry name" value="ABC_tran"/>
    <property type="match status" value="1"/>
</dbReference>
<protein>
    <submittedName>
        <fullName evidence="4">ABC-type uncharacterized transport system, ATPase component</fullName>
    </submittedName>
</protein>
<evidence type="ECO:0000313" key="4">
    <source>
        <dbReference type="EMBL" id="KJE25154.1"/>
    </source>
</evidence>
<keyword evidence="2" id="KW-0067">ATP-binding</keyword>
<evidence type="ECO:0000313" key="5">
    <source>
        <dbReference type="Proteomes" id="UP000032545"/>
    </source>
</evidence>
<dbReference type="Proteomes" id="UP000032545">
    <property type="component" value="Unassembled WGS sequence"/>
</dbReference>
<dbReference type="InterPro" id="IPR027417">
    <property type="entry name" value="P-loop_NTPase"/>
</dbReference>
<proteinExistence type="predicted"/>
<evidence type="ECO:0000256" key="1">
    <source>
        <dbReference type="ARBA" id="ARBA00022741"/>
    </source>
</evidence>
<accession>A0A0D8BMB5</accession>
<dbReference type="PANTHER" id="PTHR24220">
    <property type="entry name" value="IMPORT ATP-BINDING PROTEIN"/>
    <property type="match status" value="1"/>
</dbReference>
<feature type="domain" description="ABC transporter" evidence="3">
    <location>
        <begin position="2"/>
        <end position="249"/>
    </location>
</feature>
<dbReference type="InterPro" id="IPR003593">
    <property type="entry name" value="AAA+_ATPase"/>
</dbReference>
<dbReference type="SMART" id="SM00382">
    <property type="entry name" value="AAA"/>
    <property type="match status" value="1"/>
</dbReference>
<comment type="caution">
    <text evidence="4">The sequence shown here is derived from an EMBL/GenBank/DDBJ whole genome shotgun (WGS) entry which is preliminary data.</text>
</comment>
<gene>
    <name evidence="4" type="ORF">FF36_00287</name>
</gene>
<evidence type="ECO:0000259" key="3">
    <source>
        <dbReference type="PROSITE" id="PS50893"/>
    </source>
</evidence>
<dbReference type="PANTHER" id="PTHR24220:SF692">
    <property type="entry name" value="ABC TRANSPORTER DOMAIN-CONTAINING PROTEIN"/>
    <property type="match status" value="1"/>
</dbReference>
<keyword evidence="5" id="KW-1185">Reference proteome</keyword>
<dbReference type="RefSeq" id="WP_044883104.1">
    <property type="nucleotide sequence ID" value="NZ_JYFN01000002.1"/>
</dbReference>
<reference evidence="5" key="1">
    <citation type="submission" date="2015-02" db="EMBL/GenBank/DDBJ databases">
        <title>Draft Genome of Frankia sp. CpI1-S.</title>
        <authorList>
            <person name="Oshone R.T."/>
            <person name="Ngom M."/>
            <person name="Ghodhbane-Gtari F."/>
            <person name="Gtari M."/>
            <person name="Morris K."/>
            <person name="Thomas K."/>
            <person name="Sen A."/>
            <person name="Tisa L.S."/>
        </authorList>
    </citation>
    <scope>NUCLEOTIDE SEQUENCE [LARGE SCALE GENOMIC DNA]</scope>
    <source>
        <strain evidence="5">CpI1-S</strain>
    </source>
</reference>
<dbReference type="GO" id="GO:0022857">
    <property type="term" value="F:transmembrane transporter activity"/>
    <property type="evidence" value="ECO:0007669"/>
    <property type="project" value="TreeGrafter"/>
</dbReference>
<dbReference type="EMBL" id="JYFN01000002">
    <property type="protein sequence ID" value="KJE25154.1"/>
    <property type="molecule type" value="Genomic_DNA"/>
</dbReference>